<sequence length="407" mass="44150">MTLTYRALCYLHAFDHKLPIQNGLALESVLRTARLDYSVQSLERIDVLLDALRTTGKIRQDDDLDDPAKQNLLYLLAFYVGEVIGRSLGAAPQWASYEEMAARERQVNDPHFENSVTLLFAPGLTPRTAWLLPLASICSRLFDRPVTKSVLFSAGLMLPPESLRKPAALRPLPPLVPPAWPVALAPAVIDAPPWAAGDDLHYLFDNAQSMLREGRVVWGAVVQANNALFQPGPMAGAPGEILYDPQGRVPDADLHAMARMLLSLKGRRPDVPELASIAQYLGDEQVRVFGLDLPPSISPYPLKVSSTWFDRQHLPGGVLAQPLIPVLVSDAHPGAVLPLPAGSWPDNLRQAWSPAGLQPMADSPVVEAAPAAPVPDPEPAHRQPASLAGDGPQRVRGGSLLGRLLKR</sequence>
<dbReference type="RefSeq" id="WP_376852839.1">
    <property type="nucleotide sequence ID" value="NZ_JBHSMF010000015.1"/>
</dbReference>
<keyword evidence="3" id="KW-1185">Reference proteome</keyword>
<gene>
    <name evidence="2" type="ORF">ACFPOE_23855</name>
</gene>
<reference evidence="3" key="1">
    <citation type="journal article" date="2019" name="Int. J. Syst. Evol. Microbiol.">
        <title>The Global Catalogue of Microorganisms (GCM) 10K type strain sequencing project: providing services to taxonomists for standard genome sequencing and annotation.</title>
        <authorList>
            <consortium name="The Broad Institute Genomics Platform"/>
            <consortium name="The Broad Institute Genome Sequencing Center for Infectious Disease"/>
            <person name="Wu L."/>
            <person name="Ma J."/>
        </authorList>
    </citation>
    <scope>NUCLEOTIDE SEQUENCE [LARGE SCALE GENOMIC DNA]</scope>
    <source>
        <strain evidence="3">CCUG 57401</strain>
    </source>
</reference>
<evidence type="ECO:0000313" key="3">
    <source>
        <dbReference type="Proteomes" id="UP001596037"/>
    </source>
</evidence>
<feature type="compositionally biased region" description="Low complexity" evidence="1">
    <location>
        <begin position="394"/>
        <end position="407"/>
    </location>
</feature>
<comment type="caution">
    <text evidence="2">The sequence shown here is derived from an EMBL/GenBank/DDBJ whole genome shotgun (WGS) entry which is preliminary data.</text>
</comment>
<organism evidence="2 3">
    <name type="scientific">Caenimonas terrae</name>
    <dbReference type="NCBI Taxonomy" id="696074"/>
    <lineage>
        <taxon>Bacteria</taxon>
        <taxon>Pseudomonadati</taxon>
        <taxon>Pseudomonadota</taxon>
        <taxon>Betaproteobacteria</taxon>
        <taxon>Burkholderiales</taxon>
        <taxon>Comamonadaceae</taxon>
        <taxon>Caenimonas</taxon>
    </lineage>
</organism>
<dbReference type="Proteomes" id="UP001596037">
    <property type="component" value="Unassembled WGS sequence"/>
</dbReference>
<dbReference type="EMBL" id="JBHSMF010000015">
    <property type="protein sequence ID" value="MFC5500599.1"/>
    <property type="molecule type" value="Genomic_DNA"/>
</dbReference>
<accession>A0ABW0NLJ2</accession>
<proteinExistence type="predicted"/>
<evidence type="ECO:0000256" key="1">
    <source>
        <dbReference type="SAM" id="MobiDB-lite"/>
    </source>
</evidence>
<evidence type="ECO:0000313" key="2">
    <source>
        <dbReference type="EMBL" id="MFC5500599.1"/>
    </source>
</evidence>
<name>A0ABW0NLJ2_9BURK</name>
<protein>
    <submittedName>
        <fullName evidence="2">Uncharacterized protein</fullName>
    </submittedName>
</protein>
<feature type="region of interest" description="Disordered" evidence="1">
    <location>
        <begin position="367"/>
        <end position="407"/>
    </location>
</feature>